<reference evidence="1 2" key="1">
    <citation type="journal article" date="2018" name="Nat. Ecol. Evol.">
        <title>Pezizomycetes genomes reveal the molecular basis of ectomycorrhizal truffle lifestyle.</title>
        <authorList>
            <person name="Murat C."/>
            <person name="Payen T."/>
            <person name="Noel B."/>
            <person name="Kuo A."/>
            <person name="Morin E."/>
            <person name="Chen J."/>
            <person name="Kohler A."/>
            <person name="Krizsan K."/>
            <person name="Balestrini R."/>
            <person name="Da Silva C."/>
            <person name="Montanini B."/>
            <person name="Hainaut M."/>
            <person name="Levati E."/>
            <person name="Barry K.W."/>
            <person name="Belfiori B."/>
            <person name="Cichocki N."/>
            <person name="Clum A."/>
            <person name="Dockter R.B."/>
            <person name="Fauchery L."/>
            <person name="Guy J."/>
            <person name="Iotti M."/>
            <person name="Le Tacon F."/>
            <person name="Lindquist E.A."/>
            <person name="Lipzen A."/>
            <person name="Malagnac F."/>
            <person name="Mello A."/>
            <person name="Molinier V."/>
            <person name="Miyauchi S."/>
            <person name="Poulain J."/>
            <person name="Riccioni C."/>
            <person name="Rubini A."/>
            <person name="Sitrit Y."/>
            <person name="Splivallo R."/>
            <person name="Traeger S."/>
            <person name="Wang M."/>
            <person name="Zifcakova L."/>
            <person name="Wipf D."/>
            <person name="Zambonelli A."/>
            <person name="Paolocci F."/>
            <person name="Nowrousian M."/>
            <person name="Ottonello S."/>
            <person name="Baldrian P."/>
            <person name="Spatafora J.W."/>
            <person name="Henrissat B."/>
            <person name="Nagy L.G."/>
            <person name="Aury J.M."/>
            <person name="Wincker P."/>
            <person name="Grigoriev I.V."/>
            <person name="Bonfante P."/>
            <person name="Martin F.M."/>
        </authorList>
    </citation>
    <scope>NUCLEOTIDE SEQUENCE [LARGE SCALE GENOMIC DNA]</scope>
    <source>
        <strain evidence="1 2">RN42</strain>
    </source>
</reference>
<keyword evidence="2" id="KW-1185">Reference proteome</keyword>
<accession>A0A3N4HBA2</accession>
<evidence type="ECO:0000313" key="1">
    <source>
        <dbReference type="EMBL" id="RPA71087.1"/>
    </source>
</evidence>
<organism evidence="1 2">
    <name type="scientific">Ascobolus immersus RN42</name>
    <dbReference type="NCBI Taxonomy" id="1160509"/>
    <lineage>
        <taxon>Eukaryota</taxon>
        <taxon>Fungi</taxon>
        <taxon>Dikarya</taxon>
        <taxon>Ascomycota</taxon>
        <taxon>Pezizomycotina</taxon>
        <taxon>Pezizomycetes</taxon>
        <taxon>Pezizales</taxon>
        <taxon>Ascobolaceae</taxon>
        <taxon>Ascobolus</taxon>
    </lineage>
</organism>
<dbReference type="EMBL" id="ML119977">
    <property type="protein sequence ID" value="RPA71087.1"/>
    <property type="molecule type" value="Genomic_DNA"/>
</dbReference>
<dbReference type="AlphaFoldDB" id="A0A3N4HBA2"/>
<protein>
    <submittedName>
        <fullName evidence="1">Uncharacterized protein</fullName>
    </submittedName>
</protein>
<sequence length="272" mass="31446">MGPYITAAKKKIQQAKLESFLSNAGTYLQPGSNHPDDDDFSKSIDRLIAVLVVLDLKRLVKSNGYRRIMFEGVGEQTQSGSRSYRQKYTSVLPLLVTLRSRWDKECRYWSIHVFPDSLNTITVSTLVFGDLSGTSFPQRLRKGMGREGQLNLIIILLRSWQRSYQNWESNIAELDECIVKEPKNFHWLYKSLQDVGPSAQGLLKFLCKLRSESIETRIWRHLHAVEDEIWWDTSEVVQARRCCMGTEDQSCVCYLGEDWDSNCKTEWIVDHA</sequence>
<dbReference type="Proteomes" id="UP000275078">
    <property type="component" value="Unassembled WGS sequence"/>
</dbReference>
<name>A0A3N4HBA2_ASCIM</name>
<evidence type="ECO:0000313" key="2">
    <source>
        <dbReference type="Proteomes" id="UP000275078"/>
    </source>
</evidence>
<proteinExistence type="predicted"/>
<gene>
    <name evidence="1" type="ORF">BJ508DRAFT_420033</name>
</gene>